<dbReference type="EMBL" id="JALAYX010000003">
    <property type="protein sequence ID" value="MCJ8239286.1"/>
    <property type="molecule type" value="Genomic_DNA"/>
</dbReference>
<dbReference type="RefSeq" id="WP_229576302.1">
    <property type="nucleotide sequence ID" value="NZ_CP128477.1"/>
</dbReference>
<comment type="caution">
    <text evidence="2">The sequence shown here is derived from an EMBL/GenBank/DDBJ whole genome shotgun (WGS) entry which is preliminary data.</text>
</comment>
<keyword evidence="1" id="KW-0472">Membrane</keyword>
<keyword evidence="1" id="KW-1133">Transmembrane helix</keyword>
<dbReference type="Proteomes" id="UP001522662">
    <property type="component" value="Unassembled WGS sequence"/>
</dbReference>
<proteinExistence type="predicted"/>
<accession>A0ABT0D1J0</accession>
<gene>
    <name evidence="2" type="ORF">MKJ03_13190</name>
</gene>
<evidence type="ECO:0000313" key="3">
    <source>
        <dbReference type="Proteomes" id="UP001522662"/>
    </source>
</evidence>
<keyword evidence="3" id="KW-1185">Reference proteome</keyword>
<organism evidence="2 3">
    <name type="scientific">Peteryoungia algae</name>
    <dbReference type="NCBI Taxonomy" id="2919917"/>
    <lineage>
        <taxon>Bacteria</taxon>
        <taxon>Pseudomonadati</taxon>
        <taxon>Pseudomonadota</taxon>
        <taxon>Alphaproteobacteria</taxon>
        <taxon>Hyphomicrobiales</taxon>
        <taxon>Rhizobiaceae</taxon>
        <taxon>Peteryoungia</taxon>
    </lineage>
</organism>
<evidence type="ECO:0000256" key="1">
    <source>
        <dbReference type="SAM" id="Phobius"/>
    </source>
</evidence>
<evidence type="ECO:0000313" key="2">
    <source>
        <dbReference type="EMBL" id="MCJ8239286.1"/>
    </source>
</evidence>
<feature type="transmembrane region" description="Helical" evidence="1">
    <location>
        <begin position="43"/>
        <end position="64"/>
    </location>
</feature>
<reference evidence="2 3" key="1">
    <citation type="submission" date="2022-03" db="EMBL/GenBank/DDBJ databases">
        <title>Rhizobium SSM4.3 sp. nov., isolated from Sediment (Gouqi Island).</title>
        <authorList>
            <person name="Chen G."/>
        </authorList>
    </citation>
    <scope>NUCLEOTIDE SEQUENCE [LARGE SCALE GENOMIC DNA]</scope>
    <source>
        <strain evidence="2 3">SSM4.3</strain>
    </source>
</reference>
<protein>
    <submittedName>
        <fullName evidence="2">Uncharacterized protein</fullName>
    </submittedName>
</protein>
<sequence length="65" mass="7147">MVIKRSEPWREVGTGALDNCEQSGCRPKADGSSALSSHALSDWTFLFAFTAIMIIPFVLVAWLMS</sequence>
<name>A0ABT0D1J0_9HYPH</name>
<keyword evidence="1" id="KW-0812">Transmembrane</keyword>